<dbReference type="Proteomes" id="UP000199060">
    <property type="component" value="Unassembled WGS sequence"/>
</dbReference>
<dbReference type="STRING" id="686796.SAMN04488104_100840"/>
<gene>
    <name evidence="1" type="ORF">SAMN04488104_100840</name>
</gene>
<name>A0A1G6Q4N0_9BACT</name>
<keyword evidence="2" id="KW-1185">Reference proteome</keyword>
<sequence>MIWLHVTLNFMMKNLLLLGIGLFWSLETMAQSVPMLRSKTLSLLETLDPSQKELVLQPFADSSRTEWTNLPLGLAARKGLAYGEFSEKSKIAFHQILSGIFSSQGYLKTFAIMQVDDILHELFEIQYSRGQIPDNAIQMIRGLDWDYGNYYLLISGDPEKDEMWGLKFEGHHISINLTVAGDEFTMTPLFFGSDPAVVEDTQYAGLRPLSKEEDYGFWFVNSLNETQKAKATLAGDVPGDIITSPDRPQWLEDFQGIKGSELTESQQTLLHYLIEEYIGNLDKEKAEEHLATLHTRGMDEVYFAWIGSYEPMKPHYYVIHSPDFLIEYDNVGFLDNANHIHTVFRKKGNDFGEDILKKHRMAHEH</sequence>
<dbReference type="AlphaFoldDB" id="A0A1G6Q4N0"/>
<evidence type="ECO:0008006" key="3">
    <source>
        <dbReference type="Google" id="ProtNLM"/>
    </source>
</evidence>
<dbReference type="PANTHER" id="PTHR37489">
    <property type="entry name" value="DUF3500 DOMAIN-CONTAINING PROTEIN"/>
    <property type="match status" value="1"/>
</dbReference>
<proteinExistence type="predicted"/>
<accession>A0A1G6Q4N0</accession>
<organism evidence="1 2">
    <name type="scientific">Algoriphagus faecimaris</name>
    <dbReference type="NCBI Taxonomy" id="686796"/>
    <lineage>
        <taxon>Bacteria</taxon>
        <taxon>Pseudomonadati</taxon>
        <taxon>Bacteroidota</taxon>
        <taxon>Cytophagia</taxon>
        <taxon>Cytophagales</taxon>
        <taxon>Cyclobacteriaceae</taxon>
        <taxon>Algoriphagus</taxon>
    </lineage>
</organism>
<evidence type="ECO:0000313" key="2">
    <source>
        <dbReference type="Proteomes" id="UP000199060"/>
    </source>
</evidence>
<protein>
    <recommendedName>
        <fullName evidence="3">DUF3500 domain-containing protein</fullName>
    </recommendedName>
</protein>
<dbReference type="InterPro" id="IPR021889">
    <property type="entry name" value="DUF3500"/>
</dbReference>
<reference evidence="2" key="1">
    <citation type="submission" date="2016-10" db="EMBL/GenBank/DDBJ databases">
        <authorList>
            <person name="Varghese N."/>
            <person name="Submissions S."/>
        </authorList>
    </citation>
    <scope>NUCLEOTIDE SEQUENCE [LARGE SCALE GENOMIC DNA]</scope>
    <source>
        <strain evidence="2">DSM 23095</strain>
    </source>
</reference>
<evidence type="ECO:0000313" key="1">
    <source>
        <dbReference type="EMBL" id="SDC87289.1"/>
    </source>
</evidence>
<dbReference type="Pfam" id="PF12006">
    <property type="entry name" value="DUF3500"/>
    <property type="match status" value="1"/>
</dbReference>
<dbReference type="EMBL" id="FNAC01000008">
    <property type="protein sequence ID" value="SDC87289.1"/>
    <property type="molecule type" value="Genomic_DNA"/>
</dbReference>
<dbReference type="PANTHER" id="PTHR37489:SF1">
    <property type="entry name" value="DUF3500 DOMAIN-CONTAINING PROTEIN"/>
    <property type="match status" value="1"/>
</dbReference>